<comment type="caution">
    <text evidence="11">The sequence shown here is derived from an EMBL/GenBank/DDBJ whole genome shotgun (WGS) entry which is preliminary data.</text>
</comment>
<keyword evidence="12" id="KW-1185">Reference proteome</keyword>
<accession>A0A6A7Y1K5</accession>
<gene>
    <name evidence="11" type="ORF">F0357_07815</name>
</gene>
<feature type="transmembrane region" description="Helical" evidence="8">
    <location>
        <begin position="463"/>
        <end position="484"/>
    </location>
</feature>
<dbReference type="SUPFAM" id="SSF161098">
    <property type="entry name" value="MetI-like"/>
    <property type="match status" value="1"/>
</dbReference>
<proteinExistence type="predicted"/>
<evidence type="ECO:0000256" key="1">
    <source>
        <dbReference type="ARBA" id="ARBA00004429"/>
    </source>
</evidence>
<feature type="transmembrane region" description="Helical" evidence="8">
    <location>
        <begin position="590"/>
        <end position="612"/>
    </location>
</feature>
<dbReference type="EMBL" id="VWNA01000001">
    <property type="protein sequence ID" value="MQT12566.1"/>
    <property type="molecule type" value="Genomic_DNA"/>
</dbReference>
<evidence type="ECO:0000256" key="5">
    <source>
        <dbReference type="ARBA" id="ARBA00022692"/>
    </source>
</evidence>
<evidence type="ECO:0000259" key="10">
    <source>
        <dbReference type="PROSITE" id="PS50928"/>
    </source>
</evidence>
<keyword evidence="3" id="KW-1003">Cell membrane</keyword>
<dbReference type="PANTHER" id="PTHR43357">
    <property type="entry name" value="INNER MEMBRANE ABC TRANSPORTER PERMEASE PROTEIN YDCV"/>
    <property type="match status" value="1"/>
</dbReference>
<dbReference type="InterPro" id="IPR000515">
    <property type="entry name" value="MetI-like"/>
</dbReference>
<keyword evidence="5 8" id="KW-0812">Transmembrane</keyword>
<dbReference type="PROSITE" id="PS51318">
    <property type="entry name" value="TAT"/>
    <property type="match status" value="1"/>
</dbReference>
<dbReference type="Gene3D" id="3.40.190.10">
    <property type="entry name" value="Periplasmic binding protein-like II"/>
    <property type="match status" value="2"/>
</dbReference>
<dbReference type="RefSeq" id="WP_153479815.1">
    <property type="nucleotide sequence ID" value="NZ_VWNA01000001.1"/>
</dbReference>
<evidence type="ECO:0000256" key="2">
    <source>
        <dbReference type="ARBA" id="ARBA00022448"/>
    </source>
</evidence>
<protein>
    <submittedName>
        <fullName evidence="11">Extracellular solute-binding protein</fullName>
    </submittedName>
</protein>
<dbReference type="CDD" id="cd06261">
    <property type="entry name" value="TM_PBP2"/>
    <property type="match status" value="1"/>
</dbReference>
<feature type="transmembrane region" description="Helical" evidence="8">
    <location>
        <begin position="650"/>
        <end position="671"/>
    </location>
</feature>
<dbReference type="InterPro" id="IPR006311">
    <property type="entry name" value="TAT_signal"/>
</dbReference>
<dbReference type="SUPFAM" id="SSF53850">
    <property type="entry name" value="Periplasmic binding protein-like II"/>
    <property type="match status" value="1"/>
</dbReference>
<dbReference type="InterPro" id="IPR035906">
    <property type="entry name" value="MetI-like_sf"/>
</dbReference>
<evidence type="ECO:0000313" key="11">
    <source>
        <dbReference type="EMBL" id="MQT12566.1"/>
    </source>
</evidence>
<evidence type="ECO:0000256" key="7">
    <source>
        <dbReference type="ARBA" id="ARBA00023136"/>
    </source>
</evidence>
<name>A0A6A7Y1K5_9HYPH</name>
<evidence type="ECO:0000256" key="8">
    <source>
        <dbReference type="SAM" id="Phobius"/>
    </source>
</evidence>
<dbReference type="Gene3D" id="1.10.3720.10">
    <property type="entry name" value="MetI-like"/>
    <property type="match status" value="1"/>
</dbReference>
<evidence type="ECO:0000313" key="12">
    <source>
        <dbReference type="Proteomes" id="UP000332515"/>
    </source>
</evidence>
<feature type="chain" id="PRO_5025579095" evidence="9">
    <location>
        <begin position="26"/>
        <end position="680"/>
    </location>
</feature>
<keyword evidence="4" id="KW-0997">Cell inner membrane</keyword>
<evidence type="ECO:0000256" key="4">
    <source>
        <dbReference type="ARBA" id="ARBA00022519"/>
    </source>
</evidence>
<feature type="transmembrane region" description="Helical" evidence="8">
    <location>
        <begin position="496"/>
        <end position="523"/>
    </location>
</feature>
<dbReference type="Pfam" id="PF13343">
    <property type="entry name" value="SBP_bac_6"/>
    <property type="match status" value="1"/>
</dbReference>
<dbReference type="GO" id="GO:0005886">
    <property type="term" value="C:plasma membrane"/>
    <property type="evidence" value="ECO:0007669"/>
    <property type="project" value="UniProtKB-SubCell"/>
</dbReference>
<organism evidence="11 12">
    <name type="scientific">Segnochrobactrum spirostomi</name>
    <dbReference type="NCBI Taxonomy" id="2608987"/>
    <lineage>
        <taxon>Bacteria</taxon>
        <taxon>Pseudomonadati</taxon>
        <taxon>Pseudomonadota</taxon>
        <taxon>Alphaproteobacteria</taxon>
        <taxon>Hyphomicrobiales</taxon>
        <taxon>Segnochrobactraceae</taxon>
        <taxon>Segnochrobactrum</taxon>
    </lineage>
</organism>
<feature type="domain" description="ABC transmembrane type-1" evidence="10">
    <location>
        <begin position="459"/>
        <end position="671"/>
    </location>
</feature>
<keyword evidence="2" id="KW-0813">Transport</keyword>
<feature type="transmembrane region" description="Helical" evidence="8">
    <location>
        <begin position="543"/>
        <end position="569"/>
    </location>
</feature>
<dbReference type="GO" id="GO:0055085">
    <property type="term" value="P:transmembrane transport"/>
    <property type="evidence" value="ECO:0007669"/>
    <property type="project" value="InterPro"/>
</dbReference>
<dbReference type="PROSITE" id="PS50928">
    <property type="entry name" value="ABC_TM1"/>
    <property type="match status" value="1"/>
</dbReference>
<evidence type="ECO:0000256" key="9">
    <source>
        <dbReference type="SAM" id="SignalP"/>
    </source>
</evidence>
<keyword evidence="9" id="KW-0732">Signal</keyword>
<keyword evidence="6 8" id="KW-1133">Transmembrane helix</keyword>
<evidence type="ECO:0000256" key="6">
    <source>
        <dbReference type="ARBA" id="ARBA00022989"/>
    </source>
</evidence>
<dbReference type="AlphaFoldDB" id="A0A6A7Y1K5"/>
<dbReference type="PANTHER" id="PTHR43357:SF4">
    <property type="entry name" value="INNER MEMBRANE ABC TRANSPORTER PERMEASE PROTEIN YDCV"/>
    <property type="match status" value="1"/>
</dbReference>
<evidence type="ECO:0000256" key="3">
    <source>
        <dbReference type="ARBA" id="ARBA00022475"/>
    </source>
</evidence>
<reference evidence="11 12" key="1">
    <citation type="submission" date="2019-09" db="EMBL/GenBank/DDBJ databases">
        <title>Segnochrobactrum spirostomi gen. nov., sp. nov., isolated from the ciliate Spirostomum cf. yagiui and description of a novel family, Segnochrobactraceae fam. nov. within the order Rhizobiales of the class Alphaproteobacteria.</title>
        <authorList>
            <person name="Akter S."/>
            <person name="Shazib S.U.A."/>
            <person name="Shin M.K."/>
        </authorList>
    </citation>
    <scope>NUCLEOTIDE SEQUENCE [LARGE SCALE GENOMIC DNA]</scope>
    <source>
        <strain evidence="11 12">Sp-1</strain>
    </source>
</reference>
<feature type="signal peptide" evidence="9">
    <location>
        <begin position="1"/>
        <end position="25"/>
    </location>
</feature>
<comment type="subcellular location">
    <subcellularLocation>
        <location evidence="1">Cell inner membrane</location>
        <topology evidence="1">Multi-pass membrane protein</topology>
    </subcellularLocation>
</comment>
<dbReference type="Proteomes" id="UP000332515">
    <property type="component" value="Unassembled WGS sequence"/>
</dbReference>
<sequence length="680" mass="72645">MRDFRNALPMSRRTLLTASAGLAGAAALGWPRRGFAAAAPDMADWSKPVDIAAAKIEAANFTSYGMPDSWANYGEVLQKMAAKYDFKLSHVDTDMSSLEEITKFDAEKNNPVAISADIGILFGRVAEARGVVPDYMPPNAEKLPVGLKGAKGGWVATFTGVPAFVVNTDVVKTVPKTWQDLLDPQYKGKINAIDAGGSSGTDISVFIAWAYANGGSETDLKPGAEFARKMLGQFSSAASNAQTLERGEVPIQIKYDFNCIAAADQVRAKGVKAEVVIPKDSIYAPSALMINRFNLPKMNAAKLLLDFVLTDEAQTAFAKFGARPIRWVLGDLKLPEEARKGWLPDADYAGVHIVKNWAELDVAAIASVWQDMVQGADAMGASRSSGAPAAAARTLPGARLAAIAADWSLALPLILVAGTLLVAPCLAMVRASFADGSGAGFTLHNWVQVVTSKGAQRAIGNSLVLGATVATIALFIGAPLAWIISRLPPVKRALHLGLLNVATNFSGIGIGFAYIALLGSYGMVTLAVQGTGLPFVPPAPNSFWGLVLAYEYGNVPMFVLFSLPAMGLLRDEWWEAARTCASNRLQFWRHVGWPVLSPFLLAAWLLIFTWSVGMYGVPVALVGGNPNTFPLITVDMSRTLLGSLFGSQRMPVMAVILMIVALASLVLYRLVVRRATKWLS</sequence>
<keyword evidence="7 8" id="KW-0472">Membrane</keyword>